<dbReference type="RefSeq" id="WP_141823359.1">
    <property type="nucleotide sequence ID" value="NZ_BAAAQC010000012.1"/>
</dbReference>
<feature type="domain" description="Rhodanese" evidence="1">
    <location>
        <begin position="14"/>
        <end position="101"/>
    </location>
</feature>
<dbReference type="SMART" id="SM00450">
    <property type="entry name" value="RHOD"/>
    <property type="match status" value="1"/>
</dbReference>
<reference evidence="2 3" key="1">
    <citation type="submission" date="2019-06" db="EMBL/GenBank/DDBJ databases">
        <title>Sequencing the genomes of 1000 actinobacteria strains.</title>
        <authorList>
            <person name="Klenk H.-P."/>
        </authorList>
    </citation>
    <scope>NUCLEOTIDE SEQUENCE [LARGE SCALE GENOMIC DNA]</scope>
    <source>
        <strain evidence="2 3">DSM 21776</strain>
    </source>
</reference>
<dbReference type="PANTHER" id="PTHR43031">
    <property type="entry name" value="FAD-DEPENDENT OXIDOREDUCTASE"/>
    <property type="match status" value="1"/>
</dbReference>
<dbReference type="InterPro" id="IPR001763">
    <property type="entry name" value="Rhodanese-like_dom"/>
</dbReference>
<proteinExistence type="predicted"/>
<dbReference type="Pfam" id="PF00581">
    <property type="entry name" value="Rhodanese"/>
    <property type="match status" value="1"/>
</dbReference>
<dbReference type="CDD" id="cd00158">
    <property type="entry name" value="RHOD"/>
    <property type="match status" value="1"/>
</dbReference>
<accession>A0A543PR72</accession>
<dbReference type="PANTHER" id="PTHR43031:SF1">
    <property type="entry name" value="PYRIDINE NUCLEOTIDE-DISULPHIDE OXIDOREDUCTASE"/>
    <property type="match status" value="1"/>
</dbReference>
<evidence type="ECO:0000313" key="2">
    <source>
        <dbReference type="EMBL" id="TQN46573.1"/>
    </source>
</evidence>
<dbReference type="Proteomes" id="UP000320085">
    <property type="component" value="Unassembled WGS sequence"/>
</dbReference>
<dbReference type="InterPro" id="IPR036873">
    <property type="entry name" value="Rhodanese-like_dom_sf"/>
</dbReference>
<dbReference type="Gene3D" id="3.40.250.10">
    <property type="entry name" value="Rhodanese-like domain"/>
    <property type="match status" value="1"/>
</dbReference>
<protein>
    <submittedName>
        <fullName evidence="2">Rhodanese-related sulfurtransferase</fullName>
    </submittedName>
</protein>
<evidence type="ECO:0000313" key="3">
    <source>
        <dbReference type="Proteomes" id="UP000320085"/>
    </source>
</evidence>
<sequence>MTTTTTVSALAAAHADGAVVIDVREPMEYVGGHVPGAVLMPMGQLASRVAELDRTRPVFVICASGNRSRAMTDFLTRAGFDARSVDGGTSEWIQSGHPVVRGTRPNAA</sequence>
<comment type="caution">
    <text evidence="2">The sequence shown here is derived from an EMBL/GenBank/DDBJ whole genome shotgun (WGS) entry which is preliminary data.</text>
</comment>
<evidence type="ECO:0000259" key="1">
    <source>
        <dbReference type="PROSITE" id="PS50206"/>
    </source>
</evidence>
<dbReference type="AlphaFoldDB" id="A0A543PR72"/>
<dbReference type="GO" id="GO:0016740">
    <property type="term" value="F:transferase activity"/>
    <property type="evidence" value="ECO:0007669"/>
    <property type="project" value="UniProtKB-KW"/>
</dbReference>
<keyword evidence="2" id="KW-0808">Transferase</keyword>
<organism evidence="2 3">
    <name type="scientific">Humibacillus xanthopallidus</name>
    <dbReference type="NCBI Taxonomy" id="412689"/>
    <lineage>
        <taxon>Bacteria</taxon>
        <taxon>Bacillati</taxon>
        <taxon>Actinomycetota</taxon>
        <taxon>Actinomycetes</taxon>
        <taxon>Micrococcales</taxon>
        <taxon>Intrasporangiaceae</taxon>
        <taxon>Humibacillus</taxon>
    </lineage>
</organism>
<dbReference type="SUPFAM" id="SSF52821">
    <property type="entry name" value="Rhodanese/Cell cycle control phosphatase"/>
    <property type="match status" value="1"/>
</dbReference>
<name>A0A543PR72_9MICO</name>
<dbReference type="OrthoDB" id="9800872at2"/>
<dbReference type="PROSITE" id="PS50206">
    <property type="entry name" value="RHODANESE_3"/>
    <property type="match status" value="1"/>
</dbReference>
<dbReference type="InterPro" id="IPR050229">
    <property type="entry name" value="GlpE_sulfurtransferase"/>
</dbReference>
<gene>
    <name evidence="2" type="ORF">FHX52_3299</name>
</gene>
<dbReference type="EMBL" id="VFQF01000002">
    <property type="protein sequence ID" value="TQN46573.1"/>
    <property type="molecule type" value="Genomic_DNA"/>
</dbReference>